<comment type="caution">
    <text evidence="1">The sequence shown here is derived from an EMBL/GenBank/DDBJ whole genome shotgun (WGS) entry which is preliminary data.</text>
</comment>
<dbReference type="EMBL" id="CAJOBC010073525">
    <property type="protein sequence ID" value="CAF4250697.1"/>
    <property type="molecule type" value="Genomic_DNA"/>
</dbReference>
<name>A0A815ILE5_9BILA</name>
<keyword evidence="3" id="KW-1185">Reference proteome</keyword>
<dbReference type="Proteomes" id="UP000663829">
    <property type="component" value="Unassembled WGS sequence"/>
</dbReference>
<dbReference type="OrthoDB" id="10242011at2759"/>
<gene>
    <name evidence="1" type="ORF">GPM918_LOCUS31687</name>
    <name evidence="2" type="ORF">SRO942_LOCUS32337</name>
</gene>
<reference evidence="1" key="1">
    <citation type="submission" date="2021-02" db="EMBL/GenBank/DDBJ databases">
        <authorList>
            <person name="Nowell W R."/>
        </authorList>
    </citation>
    <scope>NUCLEOTIDE SEQUENCE</scope>
</reference>
<sequence length="332" mass="39680">MCFTSTNIFRYKKDVRNVDFSLIVLRKEICYDVTLRLKISRLSNLKLQFNQIIFSNGYDLIEVLIQHIVSLEHLSLSIGYLSEPSVIDGRCIEYDYWLLKRKEKIICYIDIYENDFYLYSLLCIFRDIDCISNVLSMFKDVKCLKFYMSNCRLSNKSPSVVLKNVNTIICKYLTSYEQLFKQHFSLMLPNVCILKIDNVSIYRIMEKQLAFDHNDNIFSNELLNCILYRLEVTDIDDEKKNYFVEFLRYFFNIKILALQFANKIRIRIIQSILKVLLSNKRCLLSFIQCYTCNNNFVITDNVAEIFKRLLTEHFGIDNCYIHIERYYLKFGR</sequence>
<proteinExistence type="predicted"/>
<evidence type="ECO:0000313" key="1">
    <source>
        <dbReference type="EMBL" id="CAF1367474.1"/>
    </source>
</evidence>
<evidence type="ECO:0000313" key="2">
    <source>
        <dbReference type="EMBL" id="CAF4250697.1"/>
    </source>
</evidence>
<accession>A0A815ILE5</accession>
<dbReference type="AlphaFoldDB" id="A0A815ILE5"/>
<evidence type="ECO:0000313" key="3">
    <source>
        <dbReference type="Proteomes" id="UP000663829"/>
    </source>
</evidence>
<protein>
    <submittedName>
        <fullName evidence="1">Uncharacterized protein</fullName>
    </submittedName>
</protein>
<dbReference type="Proteomes" id="UP000681722">
    <property type="component" value="Unassembled WGS sequence"/>
</dbReference>
<dbReference type="EMBL" id="CAJNOQ010015730">
    <property type="protein sequence ID" value="CAF1367474.1"/>
    <property type="molecule type" value="Genomic_DNA"/>
</dbReference>
<organism evidence="1 3">
    <name type="scientific">Didymodactylos carnosus</name>
    <dbReference type="NCBI Taxonomy" id="1234261"/>
    <lineage>
        <taxon>Eukaryota</taxon>
        <taxon>Metazoa</taxon>
        <taxon>Spiralia</taxon>
        <taxon>Gnathifera</taxon>
        <taxon>Rotifera</taxon>
        <taxon>Eurotatoria</taxon>
        <taxon>Bdelloidea</taxon>
        <taxon>Philodinida</taxon>
        <taxon>Philodinidae</taxon>
        <taxon>Didymodactylos</taxon>
    </lineage>
</organism>